<dbReference type="Gene3D" id="1.25.40.10">
    <property type="entry name" value="Tetratricopeptide repeat domain"/>
    <property type="match status" value="1"/>
</dbReference>
<dbReference type="KEGG" id="amr:AM1_0082"/>
<dbReference type="GO" id="GO:0046813">
    <property type="term" value="P:receptor-mediated virion attachment to host cell"/>
    <property type="evidence" value="ECO:0007669"/>
    <property type="project" value="TreeGrafter"/>
</dbReference>
<keyword evidence="2 3" id="KW-0802">TPR repeat</keyword>
<accession>B0C558</accession>
<dbReference type="eggNOG" id="COG0457">
    <property type="taxonomic scope" value="Bacteria"/>
</dbReference>
<keyword evidence="5" id="KW-1185">Reference proteome</keyword>
<organism evidence="4 5">
    <name type="scientific">Acaryochloris marina (strain MBIC 11017)</name>
    <dbReference type="NCBI Taxonomy" id="329726"/>
    <lineage>
        <taxon>Bacteria</taxon>
        <taxon>Bacillati</taxon>
        <taxon>Cyanobacteriota</taxon>
        <taxon>Cyanophyceae</taxon>
        <taxon>Acaryochloridales</taxon>
        <taxon>Acaryochloridaceae</taxon>
        <taxon>Acaryochloris</taxon>
    </lineage>
</organism>
<dbReference type="SUPFAM" id="SSF48452">
    <property type="entry name" value="TPR-like"/>
    <property type="match status" value="1"/>
</dbReference>
<dbReference type="STRING" id="329726.AM1_0082"/>
<keyword evidence="1" id="KW-0677">Repeat</keyword>
<dbReference type="Pfam" id="PF13414">
    <property type="entry name" value="TPR_11"/>
    <property type="match status" value="1"/>
</dbReference>
<dbReference type="SMART" id="SM00028">
    <property type="entry name" value="TPR"/>
    <property type="match status" value="3"/>
</dbReference>
<dbReference type="HOGENOM" id="CLU_1684055_0_0_3"/>
<feature type="repeat" description="TPR" evidence="3">
    <location>
        <begin position="50"/>
        <end position="83"/>
    </location>
</feature>
<dbReference type="PROSITE" id="PS50005">
    <property type="entry name" value="TPR"/>
    <property type="match status" value="2"/>
</dbReference>
<dbReference type="InterPro" id="IPR011990">
    <property type="entry name" value="TPR-like_helical_dom_sf"/>
</dbReference>
<dbReference type="InterPro" id="IPR050498">
    <property type="entry name" value="Ycf3"/>
</dbReference>
<dbReference type="InterPro" id="IPR019734">
    <property type="entry name" value="TPR_rpt"/>
</dbReference>
<dbReference type="PROSITE" id="PS50293">
    <property type="entry name" value="TPR_REGION"/>
    <property type="match status" value="1"/>
</dbReference>
<dbReference type="GO" id="GO:0009279">
    <property type="term" value="C:cell outer membrane"/>
    <property type="evidence" value="ECO:0007669"/>
    <property type="project" value="TreeGrafter"/>
</dbReference>
<dbReference type="OrthoDB" id="556371at2"/>
<name>B0C558_ACAM1</name>
<proteinExistence type="predicted"/>
<reference evidence="4 5" key="1">
    <citation type="journal article" date="2008" name="Proc. Natl. Acad. Sci. U.S.A.">
        <title>Niche adaptation and genome expansion in the chlorophyll d-producing cyanobacterium Acaryochloris marina.</title>
        <authorList>
            <person name="Swingley W.D."/>
            <person name="Chen M."/>
            <person name="Cheung P.C."/>
            <person name="Conrad A.L."/>
            <person name="Dejesa L.C."/>
            <person name="Hao J."/>
            <person name="Honchak B.M."/>
            <person name="Karbach L.E."/>
            <person name="Kurdoglu A."/>
            <person name="Lahiri S."/>
            <person name="Mastrian S.D."/>
            <person name="Miyashita H."/>
            <person name="Page L."/>
            <person name="Ramakrishna P."/>
            <person name="Satoh S."/>
            <person name="Sattley W.M."/>
            <person name="Shimada Y."/>
            <person name="Taylor H.L."/>
            <person name="Tomo T."/>
            <person name="Tsuchiya T."/>
            <person name="Wang Z.T."/>
            <person name="Raymond J."/>
            <person name="Mimuro M."/>
            <person name="Blankenship R.E."/>
            <person name="Touchman J.W."/>
        </authorList>
    </citation>
    <scope>NUCLEOTIDE SEQUENCE [LARGE SCALE GENOMIC DNA]</scope>
    <source>
        <strain evidence="5">MBIC 11017</strain>
    </source>
</reference>
<dbReference type="Proteomes" id="UP000000268">
    <property type="component" value="Chromosome"/>
</dbReference>
<dbReference type="PANTHER" id="PTHR44858">
    <property type="entry name" value="TETRATRICOPEPTIDE REPEAT PROTEIN 6"/>
    <property type="match status" value="1"/>
</dbReference>
<evidence type="ECO:0000256" key="2">
    <source>
        <dbReference type="ARBA" id="ARBA00022803"/>
    </source>
</evidence>
<feature type="repeat" description="TPR" evidence="3">
    <location>
        <begin position="84"/>
        <end position="117"/>
    </location>
</feature>
<evidence type="ECO:0000256" key="1">
    <source>
        <dbReference type="ARBA" id="ARBA00022737"/>
    </source>
</evidence>
<dbReference type="PANTHER" id="PTHR44858:SF1">
    <property type="entry name" value="UDP-N-ACETYLGLUCOSAMINE--PEPTIDE N-ACETYLGLUCOSAMINYLTRANSFERASE SPINDLY-RELATED"/>
    <property type="match status" value="1"/>
</dbReference>
<evidence type="ECO:0000313" key="5">
    <source>
        <dbReference type="Proteomes" id="UP000000268"/>
    </source>
</evidence>
<evidence type="ECO:0000256" key="3">
    <source>
        <dbReference type="PROSITE-ProRule" id="PRU00339"/>
    </source>
</evidence>
<protein>
    <submittedName>
        <fullName evidence="4">TPR repeat-containing protein</fullName>
    </submittedName>
</protein>
<evidence type="ECO:0000313" key="4">
    <source>
        <dbReference type="EMBL" id="ABW25170.1"/>
    </source>
</evidence>
<dbReference type="EMBL" id="CP000828">
    <property type="protein sequence ID" value="ABW25170.1"/>
    <property type="molecule type" value="Genomic_DNA"/>
</dbReference>
<dbReference type="RefSeq" id="WP_012160790.1">
    <property type="nucleotide sequence ID" value="NC_009925.1"/>
</dbReference>
<gene>
    <name evidence="4" type="ordered locus">AM1_0082</name>
</gene>
<dbReference type="Pfam" id="PF13181">
    <property type="entry name" value="TPR_8"/>
    <property type="match status" value="1"/>
</dbReference>
<dbReference type="AlphaFoldDB" id="B0C558"/>
<sequence>MLITSHRSWLFPTLLITVLLSVGSGQGSYAKPHTHPSPLENIALSREDQSQILFSTGIQKALNGDYVHAIQDYDQALQLAPSNSEVYYNRGVAYFSINRPQSALRDFSQAIALQPNMAEAYGNRGLIRQTLGDRKGAIADYQQAKQLFQKSGNQPAAEQMEHWIDQQGTPQ</sequence>